<comment type="catalytic activity">
    <reaction evidence="1 5">
        <text>[protein]-peptidylproline (omega=180) = [protein]-peptidylproline (omega=0)</text>
        <dbReference type="Rhea" id="RHEA:16237"/>
        <dbReference type="Rhea" id="RHEA-COMP:10747"/>
        <dbReference type="Rhea" id="RHEA-COMP:10748"/>
        <dbReference type="ChEBI" id="CHEBI:83833"/>
        <dbReference type="ChEBI" id="CHEBI:83834"/>
        <dbReference type="EC" id="5.2.1.8"/>
    </reaction>
</comment>
<sequence length="246" mass="27047">MKLKLNVIALLFVLLLSACGTGNDETSGTKEEKDEPVEESLDETKETIDVEALRQLSDEKSEDYPTVELVTSMGSITIELYPDVAPKAVENFITHGKEGYYEGVTFHRILKDFMIQGGDPDGTGMGGESIYGSDFEDEFSPKVMHFRGALAMANSGANTNGSQFFIVQNPTIDENLQAQMKEAQFPEELIKAYAEQGGTPWLDFKHTVFGQVIEGMNVVDQIAAVEVDAQGKPKQPVTIEKVNVKE</sequence>
<protein>
    <recommendedName>
        <fullName evidence="5">Peptidyl-prolyl cis-trans isomerase</fullName>
        <shortName evidence="5">PPIase</shortName>
        <ecNumber evidence="5">5.2.1.8</ecNumber>
    </recommendedName>
</protein>
<gene>
    <name evidence="8" type="ORF">JR050_13720</name>
</gene>
<reference evidence="8 9" key="1">
    <citation type="submission" date="2021-02" db="EMBL/GenBank/DDBJ databases">
        <title>Bacillus sp. RD4P76, an endophyte from a halophyte.</title>
        <authorList>
            <person name="Sun J.-Q."/>
        </authorList>
    </citation>
    <scope>NUCLEOTIDE SEQUENCE [LARGE SCALE GENOMIC DNA]</scope>
    <source>
        <strain evidence="8 9">RD4P76</strain>
    </source>
</reference>
<dbReference type="InterPro" id="IPR020892">
    <property type="entry name" value="Cyclophilin-type_PPIase_CS"/>
</dbReference>
<dbReference type="PANTHER" id="PTHR45625:SF4">
    <property type="entry name" value="PEPTIDYLPROLYL ISOMERASE DOMAIN AND WD REPEAT-CONTAINING PROTEIN 1"/>
    <property type="match status" value="1"/>
</dbReference>
<comment type="caution">
    <text evidence="8">The sequence shown here is derived from an EMBL/GenBank/DDBJ whole genome shotgun (WGS) entry which is preliminary data.</text>
</comment>
<dbReference type="PROSITE" id="PS50072">
    <property type="entry name" value="CSA_PPIASE_2"/>
    <property type="match status" value="1"/>
</dbReference>
<dbReference type="PANTHER" id="PTHR45625">
    <property type="entry name" value="PEPTIDYL-PROLYL CIS-TRANS ISOMERASE-RELATED"/>
    <property type="match status" value="1"/>
</dbReference>
<feature type="signal peptide" evidence="5">
    <location>
        <begin position="1"/>
        <end position="22"/>
    </location>
</feature>
<evidence type="ECO:0000256" key="2">
    <source>
        <dbReference type="ARBA" id="ARBA00002388"/>
    </source>
</evidence>
<dbReference type="EC" id="5.2.1.8" evidence="5"/>
<organism evidence="8 9">
    <name type="scientific">Bacillus suaedaesalsae</name>
    <dbReference type="NCBI Taxonomy" id="2810349"/>
    <lineage>
        <taxon>Bacteria</taxon>
        <taxon>Bacillati</taxon>
        <taxon>Bacillota</taxon>
        <taxon>Bacilli</taxon>
        <taxon>Bacillales</taxon>
        <taxon>Bacillaceae</taxon>
        <taxon>Bacillus</taxon>
    </lineage>
</organism>
<dbReference type="PROSITE" id="PS00170">
    <property type="entry name" value="CSA_PPIASE_1"/>
    <property type="match status" value="1"/>
</dbReference>
<evidence type="ECO:0000259" key="7">
    <source>
        <dbReference type="PROSITE" id="PS50072"/>
    </source>
</evidence>
<evidence type="ECO:0000256" key="3">
    <source>
        <dbReference type="ARBA" id="ARBA00023110"/>
    </source>
</evidence>
<evidence type="ECO:0000256" key="6">
    <source>
        <dbReference type="SAM" id="MobiDB-lite"/>
    </source>
</evidence>
<keyword evidence="9" id="KW-1185">Reference proteome</keyword>
<comment type="similarity">
    <text evidence="5">Belongs to the cyclophilin-type PPIase family.</text>
</comment>
<dbReference type="InterPro" id="IPR002130">
    <property type="entry name" value="Cyclophilin-type_PPIase_dom"/>
</dbReference>
<feature type="region of interest" description="Disordered" evidence="6">
    <location>
        <begin position="23"/>
        <end position="43"/>
    </location>
</feature>
<dbReference type="RefSeq" id="WP_204204069.1">
    <property type="nucleotide sequence ID" value="NZ_JAFELM010000034.1"/>
</dbReference>
<feature type="domain" description="PPIase cyclophilin-type" evidence="7">
    <location>
        <begin position="71"/>
        <end position="244"/>
    </location>
</feature>
<proteinExistence type="inferred from homology"/>
<evidence type="ECO:0000256" key="1">
    <source>
        <dbReference type="ARBA" id="ARBA00000971"/>
    </source>
</evidence>
<dbReference type="Proteomes" id="UP001518925">
    <property type="component" value="Unassembled WGS sequence"/>
</dbReference>
<dbReference type="InterPro" id="IPR029000">
    <property type="entry name" value="Cyclophilin-like_dom_sf"/>
</dbReference>
<keyword evidence="4 5" id="KW-0413">Isomerase</keyword>
<evidence type="ECO:0000313" key="9">
    <source>
        <dbReference type="Proteomes" id="UP001518925"/>
    </source>
</evidence>
<dbReference type="GO" id="GO:0016853">
    <property type="term" value="F:isomerase activity"/>
    <property type="evidence" value="ECO:0007669"/>
    <property type="project" value="UniProtKB-KW"/>
</dbReference>
<dbReference type="SUPFAM" id="SSF50891">
    <property type="entry name" value="Cyclophilin-like"/>
    <property type="match status" value="1"/>
</dbReference>
<dbReference type="InterPro" id="IPR044666">
    <property type="entry name" value="Cyclophilin_A-like"/>
</dbReference>
<dbReference type="EMBL" id="JAFELM010000034">
    <property type="protein sequence ID" value="MBM6618724.1"/>
    <property type="molecule type" value="Genomic_DNA"/>
</dbReference>
<dbReference type="Pfam" id="PF00160">
    <property type="entry name" value="Pro_isomerase"/>
    <property type="match status" value="1"/>
</dbReference>
<accession>A0ABS2DJR0</accession>
<keyword evidence="3 5" id="KW-0697">Rotamase</keyword>
<dbReference type="Gene3D" id="2.40.100.10">
    <property type="entry name" value="Cyclophilin-like"/>
    <property type="match status" value="1"/>
</dbReference>
<evidence type="ECO:0000256" key="5">
    <source>
        <dbReference type="RuleBase" id="RU363019"/>
    </source>
</evidence>
<evidence type="ECO:0000313" key="8">
    <source>
        <dbReference type="EMBL" id="MBM6618724.1"/>
    </source>
</evidence>
<dbReference type="PRINTS" id="PR00153">
    <property type="entry name" value="CSAPPISMRASE"/>
</dbReference>
<dbReference type="PROSITE" id="PS51257">
    <property type="entry name" value="PROKAR_LIPOPROTEIN"/>
    <property type="match status" value="1"/>
</dbReference>
<comment type="function">
    <text evidence="2 5">PPIases accelerate the folding of proteins. It catalyzes the cis-trans isomerization of proline imidic peptide bonds in oligopeptides.</text>
</comment>
<feature type="chain" id="PRO_5044962547" description="Peptidyl-prolyl cis-trans isomerase" evidence="5">
    <location>
        <begin position="23"/>
        <end position="246"/>
    </location>
</feature>
<name>A0ABS2DJR0_9BACI</name>
<evidence type="ECO:0000256" key="4">
    <source>
        <dbReference type="ARBA" id="ARBA00023235"/>
    </source>
</evidence>
<keyword evidence="5" id="KW-0732">Signal</keyword>